<reference evidence="1" key="1">
    <citation type="submission" date="2020-10" db="EMBL/GenBank/DDBJ databases">
        <title>Genome Sequence of ESBL Producing Zambian Clinical Strains.</title>
        <authorList>
            <person name="Shawa M."/>
            <person name="Furuta Y."/>
            <person name="Simbotwe M."/>
            <person name="Mulenga E."/>
            <person name="Mubanga M."/>
            <person name="Mulenga G."/>
            <person name="Kaile C."/>
            <person name="Zorigt T."/>
            <person name="Hang'ombe B."/>
            <person name="Higashi H."/>
        </authorList>
    </citation>
    <scope>NUCLEOTIDE SEQUENCE</scope>
    <source>
        <strain evidence="1">Zam_UTH_09</strain>
    </source>
</reference>
<organism evidence="1 2">
    <name type="scientific">Klebsiella pneumoniae</name>
    <dbReference type="NCBI Taxonomy" id="573"/>
    <lineage>
        <taxon>Bacteria</taxon>
        <taxon>Pseudomonadati</taxon>
        <taxon>Pseudomonadota</taxon>
        <taxon>Gammaproteobacteria</taxon>
        <taxon>Enterobacterales</taxon>
        <taxon>Enterobacteriaceae</taxon>
        <taxon>Klebsiella/Raoultella group</taxon>
        <taxon>Klebsiella</taxon>
        <taxon>Klebsiella pneumoniae complex</taxon>
    </lineage>
</organism>
<name>A0A919M1M7_KLEPN</name>
<dbReference type="EMBL" id="BNFF01000001">
    <property type="protein sequence ID" value="GHK55737.1"/>
    <property type="molecule type" value="Genomic_DNA"/>
</dbReference>
<accession>A0A919M1M7</accession>
<dbReference type="Proteomes" id="UP000655094">
    <property type="component" value="Unassembled WGS sequence"/>
</dbReference>
<proteinExistence type="predicted"/>
<protein>
    <submittedName>
        <fullName evidence="1">Uncharacterized protein</fullName>
    </submittedName>
</protein>
<dbReference type="AlphaFoldDB" id="A0A919M1M7"/>
<sequence length="64" mass="7077">MARNGVIPLGLGFRVAKAFGEQLTGTLHRVLLFRDMVAAVVKQARQRLAGRLPVHTVLDAVRRE</sequence>
<evidence type="ECO:0000313" key="1">
    <source>
        <dbReference type="EMBL" id="GHK55737.1"/>
    </source>
</evidence>
<gene>
    <name evidence="1" type="ORF">KPZU09_54730</name>
</gene>
<comment type="caution">
    <text evidence="1">The sequence shown here is derived from an EMBL/GenBank/DDBJ whole genome shotgun (WGS) entry which is preliminary data.</text>
</comment>
<evidence type="ECO:0000313" key="2">
    <source>
        <dbReference type="Proteomes" id="UP000655094"/>
    </source>
</evidence>